<sequence>AVTQSDGHILNEVEILVRAYRVEKPKKNKGVK</sequence>
<dbReference type="AlphaFoldDB" id="A0A0F9EP67"/>
<accession>A0A0F9EP67</accession>
<reference evidence="1" key="1">
    <citation type="journal article" date="2015" name="Nature">
        <title>Complex archaea that bridge the gap between prokaryotes and eukaryotes.</title>
        <authorList>
            <person name="Spang A."/>
            <person name="Saw J.H."/>
            <person name="Jorgensen S.L."/>
            <person name="Zaremba-Niedzwiedzka K."/>
            <person name="Martijn J."/>
            <person name="Lind A.E."/>
            <person name="van Eijk R."/>
            <person name="Schleper C."/>
            <person name="Guy L."/>
            <person name="Ettema T.J."/>
        </authorList>
    </citation>
    <scope>NUCLEOTIDE SEQUENCE</scope>
</reference>
<name>A0A0F9EP67_9ZZZZ</name>
<organism evidence="1">
    <name type="scientific">marine sediment metagenome</name>
    <dbReference type="NCBI Taxonomy" id="412755"/>
    <lineage>
        <taxon>unclassified sequences</taxon>
        <taxon>metagenomes</taxon>
        <taxon>ecological metagenomes</taxon>
    </lineage>
</organism>
<feature type="non-terminal residue" evidence="1">
    <location>
        <position position="1"/>
    </location>
</feature>
<protein>
    <submittedName>
        <fullName evidence="1">Uncharacterized protein</fullName>
    </submittedName>
</protein>
<comment type="caution">
    <text evidence="1">The sequence shown here is derived from an EMBL/GenBank/DDBJ whole genome shotgun (WGS) entry which is preliminary data.</text>
</comment>
<evidence type="ECO:0000313" key="1">
    <source>
        <dbReference type="EMBL" id="KKL68056.1"/>
    </source>
</evidence>
<dbReference type="EMBL" id="LAZR01026655">
    <property type="protein sequence ID" value="KKL68056.1"/>
    <property type="molecule type" value="Genomic_DNA"/>
</dbReference>
<proteinExistence type="predicted"/>
<gene>
    <name evidence="1" type="ORF">LCGC14_2128780</name>
</gene>